<proteinExistence type="predicted"/>
<accession>A0ABT7QRQ7</accession>
<organism evidence="2 3">
    <name type="scientific">Sulfurovum xiamenensis</name>
    <dbReference type="NCBI Taxonomy" id="3019066"/>
    <lineage>
        <taxon>Bacteria</taxon>
        <taxon>Pseudomonadati</taxon>
        <taxon>Campylobacterota</taxon>
        <taxon>Epsilonproteobacteria</taxon>
        <taxon>Campylobacterales</taxon>
        <taxon>Sulfurovaceae</taxon>
        <taxon>Sulfurovum</taxon>
    </lineage>
</organism>
<evidence type="ECO:0000313" key="3">
    <source>
        <dbReference type="Proteomes" id="UP001169066"/>
    </source>
</evidence>
<feature type="transmembrane region" description="Helical" evidence="1">
    <location>
        <begin position="12"/>
        <end position="32"/>
    </location>
</feature>
<keyword evidence="1" id="KW-1133">Transmembrane helix</keyword>
<protein>
    <submittedName>
        <fullName evidence="2">Uncharacterized protein</fullName>
    </submittedName>
</protein>
<gene>
    <name evidence="2" type="ORF">PF327_06085</name>
</gene>
<evidence type="ECO:0000313" key="2">
    <source>
        <dbReference type="EMBL" id="MDM5263761.1"/>
    </source>
</evidence>
<sequence>MQYYNDEQNKAGAKVFFMIAQMVVLVMVYIIIYTSFVAVGYAIEEYGMSPLMYFPVFVALVIFPILLYKYRQMFNAGKMMGAFIWTMATASLIIVLLYVYVAQIVG</sequence>
<evidence type="ECO:0000256" key="1">
    <source>
        <dbReference type="SAM" id="Phobius"/>
    </source>
</evidence>
<keyword evidence="1" id="KW-0812">Transmembrane</keyword>
<feature type="transmembrane region" description="Helical" evidence="1">
    <location>
        <begin position="82"/>
        <end position="101"/>
    </location>
</feature>
<keyword evidence="1" id="KW-0472">Membrane</keyword>
<name>A0ABT7QRQ7_9BACT</name>
<keyword evidence="3" id="KW-1185">Reference proteome</keyword>
<reference evidence="2" key="1">
    <citation type="submission" date="2023-01" db="EMBL/GenBank/DDBJ databases">
        <title>Sulfurovum sp. XTW-4 genome assembly.</title>
        <authorList>
            <person name="Wang J."/>
        </authorList>
    </citation>
    <scope>NUCLEOTIDE SEQUENCE</scope>
    <source>
        <strain evidence="2">XTW-4</strain>
    </source>
</reference>
<feature type="transmembrane region" description="Helical" evidence="1">
    <location>
        <begin position="52"/>
        <end position="70"/>
    </location>
</feature>
<dbReference type="Proteomes" id="UP001169066">
    <property type="component" value="Unassembled WGS sequence"/>
</dbReference>
<dbReference type="EMBL" id="JAQIBC010000003">
    <property type="protein sequence ID" value="MDM5263761.1"/>
    <property type="molecule type" value="Genomic_DNA"/>
</dbReference>
<comment type="caution">
    <text evidence="2">The sequence shown here is derived from an EMBL/GenBank/DDBJ whole genome shotgun (WGS) entry which is preliminary data.</text>
</comment>
<dbReference type="RefSeq" id="WP_289401728.1">
    <property type="nucleotide sequence ID" value="NZ_JAQIBC010000003.1"/>
</dbReference>